<name>A0AAV9Y1D4_9CRYT</name>
<dbReference type="InterPro" id="IPR033469">
    <property type="entry name" value="CYTH-like_dom_sf"/>
</dbReference>
<dbReference type="SUPFAM" id="SSF55154">
    <property type="entry name" value="CYTH-like phosphatases"/>
    <property type="match status" value="1"/>
</dbReference>
<dbReference type="GO" id="GO:0140818">
    <property type="term" value="F:mRNA 5'-triphosphate monophosphatase activity"/>
    <property type="evidence" value="ECO:0007669"/>
    <property type="project" value="UniProtKB-EC"/>
</dbReference>
<dbReference type="Gene3D" id="3.20.100.10">
    <property type="entry name" value="mRNA triphosphatase Cet1-like"/>
    <property type="match status" value="1"/>
</dbReference>
<gene>
    <name evidence="5" type="ORF">RS030_132030</name>
</gene>
<comment type="catalytic activity">
    <reaction evidence="4">
        <text>a 5'-end triphospho-ribonucleoside in mRNA + H2O = a 5'-end diphospho-ribonucleoside in mRNA + phosphate + H(+)</text>
        <dbReference type="Rhea" id="RHEA:67004"/>
        <dbReference type="Rhea" id="RHEA-COMP:17164"/>
        <dbReference type="Rhea" id="RHEA-COMP:17165"/>
        <dbReference type="ChEBI" id="CHEBI:15377"/>
        <dbReference type="ChEBI" id="CHEBI:15378"/>
        <dbReference type="ChEBI" id="CHEBI:43474"/>
        <dbReference type="ChEBI" id="CHEBI:167616"/>
        <dbReference type="ChEBI" id="CHEBI:167618"/>
        <dbReference type="EC" id="3.6.1.74"/>
    </reaction>
    <physiologicalReaction direction="left-to-right" evidence="4">
        <dbReference type="Rhea" id="RHEA:67005"/>
    </physiologicalReaction>
</comment>
<evidence type="ECO:0000313" key="5">
    <source>
        <dbReference type="EMBL" id="KAK6590798.1"/>
    </source>
</evidence>
<keyword evidence="2" id="KW-0378">Hydrolase</keyword>
<dbReference type="GO" id="GO:0006397">
    <property type="term" value="P:mRNA processing"/>
    <property type="evidence" value="ECO:0007669"/>
    <property type="project" value="UniProtKB-KW"/>
</dbReference>
<protein>
    <recommendedName>
        <fullName evidence="3">mRNA 5'-phosphatase</fullName>
        <ecNumber evidence="3">3.6.1.74</ecNumber>
    </recommendedName>
</protein>
<comment type="caution">
    <text evidence="5">The sequence shown here is derived from an EMBL/GenBank/DDBJ whole genome shotgun (WGS) entry which is preliminary data.</text>
</comment>
<keyword evidence="1" id="KW-0507">mRNA processing</keyword>
<dbReference type="EMBL" id="JAWDEY010000004">
    <property type="protein sequence ID" value="KAK6590798.1"/>
    <property type="molecule type" value="Genomic_DNA"/>
</dbReference>
<dbReference type="AlphaFoldDB" id="A0AAV9Y1D4"/>
<keyword evidence="6" id="KW-1185">Reference proteome</keyword>
<sequence length="328" mass="38304">MTLLQPSEKEFQYRFIPGVEKWQMSSVMSELKENFDESKIPFIIKKRNTNDYYVNNPKKDVRDDKSAIRLSYLAPKTEKDKPIDSIWKEKVAIFDFYSPCHNIDFENKHISNGTSLKDFRIAVNIEHKENQTEILNSIHGPIENSCILERRRERETLEVSNFVLDTTHVIQIESRRCYKQHESYELELELKPSYFIPLLKSYIEDVNGGNLRVIGTHPFIKLLNNFVNLVFGITLFLNNQKSDDQIRPTINNQNNNSDQVMDLTSINQSKEMVEAFKKFVSPITPIIGDYLYRAVASEKLILNRQEDVISSDEIDIYFGLKSISPEHE</sequence>
<evidence type="ECO:0000256" key="3">
    <source>
        <dbReference type="ARBA" id="ARBA00035028"/>
    </source>
</evidence>
<dbReference type="GO" id="GO:0004651">
    <property type="term" value="F:polynucleotide 5'-phosphatase activity"/>
    <property type="evidence" value="ECO:0007669"/>
    <property type="project" value="InterPro"/>
</dbReference>
<accession>A0AAV9Y1D4</accession>
<evidence type="ECO:0000313" key="6">
    <source>
        <dbReference type="Proteomes" id="UP001311799"/>
    </source>
</evidence>
<reference evidence="5 6" key="1">
    <citation type="submission" date="2023-10" db="EMBL/GenBank/DDBJ databases">
        <title>Comparative genomics analysis reveals potential genetic determinants of host preference in Cryptosporidium xiaoi.</title>
        <authorList>
            <person name="Xiao L."/>
            <person name="Li J."/>
        </authorList>
    </citation>
    <scope>NUCLEOTIDE SEQUENCE [LARGE SCALE GENOMIC DNA]</scope>
    <source>
        <strain evidence="5 6">52996</strain>
    </source>
</reference>
<dbReference type="EC" id="3.6.1.74" evidence="3"/>
<evidence type="ECO:0000256" key="2">
    <source>
        <dbReference type="ARBA" id="ARBA00022801"/>
    </source>
</evidence>
<organism evidence="5 6">
    <name type="scientific">Cryptosporidium xiaoi</name>
    <dbReference type="NCBI Taxonomy" id="659607"/>
    <lineage>
        <taxon>Eukaryota</taxon>
        <taxon>Sar</taxon>
        <taxon>Alveolata</taxon>
        <taxon>Apicomplexa</taxon>
        <taxon>Conoidasida</taxon>
        <taxon>Coccidia</taxon>
        <taxon>Eucoccidiorida</taxon>
        <taxon>Eimeriorina</taxon>
        <taxon>Cryptosporidiidae</taxon>
        <taxon>Cryptosporidium</taxon>
    </lineage>
</organism>
<evidence type="ECO:0000256" key="1">
    <source>
        <dbReference type="ARBA" id="ARBA00022664"/>
    </source>
</evidence>
<proteinExistence type="predicted"/>
<evidence type="ECO:0000256" key="4">
    <source>
        <dbReference type="ARBA" id="ARBA00047740"/>
    </source>
</evidence>
<dbReference type="InterPro" id="IPR037009">
    <property type="entry name" value="mRNA_triPase_Cet1_sf"/>
</dbReference>
<dbReference type="Proteomes" id="UP001311799">
    <property type="component" value="Unassembled WGS sequence"/>
</dbReference>